<evidence type="ECO:0000313" key="4">
    <source>
        <dbReference type="Proteomes" id="UP001231189"/>
    </source>
</evidence>
<reference evidence="3" key="1">
    <citation type="submission" date="2023-07" db="EMBL/GenBank/DDBJ databases">
        <title>A chromosome-level genome assembly of Lolium multiflorum.</title>
        <authorList>
            <person name="Chen Y."/>
            <person name="Copetti D."/>
            <person name="Kolliker R."/>
            <person name="Studer B."/>
        </authorList>
    </citation>
    <scope>NUCLEOTIDE SEQUENCE</scope>
    <source>
        <strain evidence="3">02402/16</strain>
        <tissue evidence="3">Leaf</tissue>
    </source>
</reference>
<feature type="coiled-coil region" evidence="1">
    <location>
        <begin position="102"/>
        <end position="175"/>
    </location>
</feature>
<gene>
    <name evidence="3" type="ORF">QYE76_034669</name>
</gene>
<keyword evidence="4" id="KW-1185">Reference proteome</keyword>
<dbReference type="AlphaFoldDB" id="A0AAD8QY68"/>
<feature type="compositionally biased region" description="Basic and acidic residues" evidence="2">
    <location>
        <begin position="55"/>
        <end position="73"/>
    </location>
</feature>
<evidence type="ECO:0000256" key="2">
    <source>
        <dbReference type="SAM" id="MobiDB-lite"/>
    </source>
</evidence>
<proteinExistence type="predicted"/>
<feature type="region of interest" description="Disordered" evidence="2">
    <location>
        <begin position="1"/>
        <end position="81"/>
    </location>
</feature>
<keyword evidence="1" id="KW-0175">Coiled coil</keyword>
<protein>
    <submittedName>
        <fullName evidence="3">Uncharacterized protein</fullName>
    </submittedName>
</protein>
<dbReference type="EMBL" id="JAUUTY010000007">
    <property type="protein sequence ID" value="KAK1610996.1"/>
    <property type="molecule type" value="Genomic_DNA"/>
</dbReference>
<evidence type="ECO:0000256" key="1">
    <source>
        <dbReference type="SAM" id="Coils"/>
    </source>
</evidence>
<accession>A0AAD8QY68</accession>
<feature type="compositionally biased region" description="Acidic residues" evidence="2">
    <location>
        <begin position="1"/>
        <end position="16"/>
    </location>
</feature>
<feature type="compositionally biased region" description="Basic and acidic residues" evidence="2">
    <location>
        <begin position="17"/>
        <end position="27"/>
    </location>
</feature>
<evidence type="ECO:0000313" key="3">
    <source>
        <dbReference type="EMBL" id="KAK1610996.1"/>
    </source>
</evidence>
<dbReference type="Proteomes" id="UP001231189">
    <property type="component" value="Unassembled WGS sequence"/>
</dbReference>
<name>A0AAD8QY68_LOLMU</name>
<sequence length="400" mass="43316">MTEGEEEEVDDEEERTESDSEARDFVRLPRGAKRGAASSSQGAPKPQEGDGDEEATSHPEEGEPSKEGVEPQPKRLRPTILEEAQAKALAEAREGFVKESFYREAEFRAKQAEEARKKAKAEVADLTKVLEDKGRELEDVIAEYKGKLEAATEARDAARRAAAALREEVAALKLQHAKELAAEKEASESIVLAVRPRPTGVRTSGFTETATPRECLSTATARIIACAGEILAALQYLSPREVIPRDTSSVFRDVSNIPAVVDWLRRSSCRVGITMALSMVLAHYSEGFDVEEVTAGFPSETGEFDVAEVLRLMEAVRPYADRVLATADLETHIPSQSAPGNAEKEAGPVDFPAEHLFHAAATGSLSTYPVVLYTPKFRHGDGGAEPVVENSGAILGSYPL</sequence>
<comment type="caution">
    <text evidence="3">The sequence shown here is derived from an EMBL/GenBank/DDBJ whole genome shotgun (WGS) entry which is preliminary data.</text>
</comment>
<organism evidence="3 4">
    <name type="scientific">Lolium multiflorum</name>
    <name type="common">Italian ryegrass</name>
    <name type="synonym">Lolium perenne subsp. multiflorum</name>
    <dbReference type="NCBI Taxonomy" id="4521"/>
    <lineage>
        <taxon>Eukaryota</taxon>
        <taxon>Viridiplantae</taxon>
        <taxon>Streptophyta</taxon>
        <taxon>Embryophyta</taxon>
        <taxon>Tracheophyta</taxon>
        <taxon>Spermatophyta</taxon>
        <taxon>Magnoliopsida</taxon>
        <taxon>Liliopsida</taxon>
        <taxon>Poales</taxon>
        <taxon>Poaceae</taxon>
        <taxon>BOP clade</taxon>
        <taxon>Pooideae</taxon>
        <taxon>Poodae</taxon>
        <taxon>Poeae</taxon>
        <taxon>Poeae Chloroplast Group 2 (Poeae type)</taxon>
        <taxon>Loliodinae</taxon>
        <taxon>Loliinae</taxon>
        <taxon>Lolium</taxon>
    </lineage>
</organism>